<dbReference type="Pfam" id="PF00027">
    <property type="entry name" value="cNMP_binding"/>
    <property type="match status" value="1"/>
</dbReference>
<dbReference type="AlphaFoldDB" id="A0A923LIN9"/>
<dbReference type="EMBL" id="JACOPF010000001">
    <property type="protein sequence ID" value="MBC5688985.1"/>
    <property type="molecule type" value="Genomic_DNA"/>
</dbReference>
<evidence type="ECO:0000313" key="6">
    <source>
        <dbReference type="EMBL" id="MBC5688985.1"/>
    </source>
</evidence>
<dbReference type="InterPro" id="IPR050397">
    <property type="entry name" value="Env_Response_Regulators"/>
</dbReference>
<proteinExistence type="predicted"/>
<dbReference type="Proteomes" id="UP000652477">
    <property type="component" value="Unassembled WGS sequence"/>
</dbReference>
<feature type="domain" description="Cyclic nucleotide-binding" evidence="4">
    <location>
        <begin position="11"/>
        <end position="108"/>
    </location>
</feature>
<dbReference type="RefSeq" id="WP_186875566.1">
    <property type="nucleotide sequence ID" value="NZ_JACOPF010000001.1"/>
</dbReference>
<dbReference type="SUPFAM" id="SSF51206">
    <property type="entry name" value="cAMP-binding domain-like"/>
    <property type="match status" value="1"/>
</dbReference>
<keyword evidence="3" id="KW-0804">Transcription</keyword>
<dbReference type="InterPro" id="IPR036390">
    <property type="entry name" value="WH_DNA-bd_sf"/>
</dbReference>
<gene>
    <name evidence="6" type="ORF">H8S37_08610</name>
</gene>
<dbReference type="PROSITE" id="PS50042">
    <property type="entry name" value="CNMP_BINDING_3"/>
    <property type="match status" value="1"/>
</dbReference>
<accession>A0A923LIN9</accession>
<dbReference type="GO" id="GO:0003677">
    <property type="term" value="F:DNA binding"/>
    <property type="evidence" value="ECO:0007669"/>
    <property type="project" value="UniProtKB-KW"/>
</dbReference>
<dbReference type="GO" id="GO:0005829">
    <property type="term" value="C:cytosol"/>
    <property type="evidence" value="ECO:0007669"/>
    <property type="project" value="TreeGrafter"/>
</dbReference>
<organism evidence="6 7">
    <name type="scientific">Mediterraneibacter hominis</name>
    <dbReference type="NCBI Taxonomy" id="2763054"/>
    <lineage>
        <taxon>Bacteria</taxon>
        <taxon>Bacillati</taxon>
        <taxon>Bacillota</taxon>
        <taxon>Clostridia</taxon>
        <taxon>Lachnospirales</taxon>
        <taxon>Lachnospiraceae</taxon>
        <taxon>Mediterraneibacter</taxon>
    </lineage>
</organism>
<protein>
    <submittedName>
        <fullName evidence="6">Crp/Fnr family transcriptional regulator</fullName>
    </submittedName>
</protein>
<comment type="caution">
    <text evidence="6">The sequence shown here is derived from an EMBL/GenBank/DDBJ whole genome shotgun (WGS) entry which is preliminary data.</text>
</comment>
<dbReference type="InterPro" id="IPR012318">
    <property type="entry name" value="HTH_CRP"/>
</dbReference>
<dbReference type="Pfam" id="PF13545">
    <property type="entry name" value="HTH_Crp_2"/>
    <property type="match status" value="1"/>
</dbReference>
<dbReference type="PANTHER" id="PTHR24567:SF58">
    <property type="entry name" value="CYCLIC AMP-BINDING REGULATORY PROTEIN"/>
    <property type="match status" value="1"/>
</dbReference>
<reference evidence="6" key="1">
    <citation type="submission" date="2020-08" db="EMBL/GenBank/DDBJ databases">
        <title>Genome public.</title>
        <authorList>
            <person name="Liu C."/>
            <person name="Sun Q."/>
        </authorList>
    </citation>
    <scope>NUCLEOTIDE SEQUENCE</scope>
    <source>
        <strain evidence="6">NSJ-55</strain>
    </source>
</reference>
<keyword evidence="7" id="KW-1185">Reference proteome</keyword>
<feature type="domain" description="HTH crp-type" evidence="5">
    <location>
        <begin position="152"/>
        <end position="220"/>
    </location>
</feature>
<name>A0A923LIN9_9FIRM</name>
<keyword evidence="1" id="KW-0805">Transcription regulation</keyword>
<dbReference type="PROSITE" id="PS51063">
    <property type="entry name" value="HTH_CRP_2"/>
    <property type="match status" value="1"/>
</dbReference>
<dbReference type="SUPFAM" id="SSF46785">
    <property type="entry name" value="Winged helix' DNA-binding domain"/>
    <property type="match status" value="1"/>
</dbReference>
<dbReference type="Gene3D" id="2.60.120.10">
    <property type="entry name" value="Jelly Rolls"/>
    <property type="match status" value="1"/>
</dbReference>
<dbReference type="CDD" id="cd00038">
    <property type="entry name" value="CAP_ED"/>
    <property type="match status" value="1"/>
</dbReference>
<evidence type="ECO:0000259" key="4">
    <source>
        <dbReference type="PROSITE" id="PS50042"/>
    </source>
</evidence>
<sequence>MEIGALSNTVLFQKMNKNDIEELLQYLSVKEKIYQKGEVICHMGDSVQSIGIVVSGSVNIAKGDAWGNETLLAHVECGQVFAETYACVQTEPMMVEVVAAQETKIIFLHIGNLLQRKLPACGCYEQFLKNLIQVMASKNLHLSSKMSHVTPKTIRERLLSYLSYEAVKHRSREFDIPFNRQQMADYLLVERSALSKELSKMQREGMLTYRKNHFRLYEKP</sequence>
<evidence type="ECO:0000256" key="3">
    <source>
        <dbReference type="ARBA" id="ARBA00023163"/>
    </source>
</evidence>
<dbReference type="PANTHER" id="PTHR24567">
    <property type="entry name" value="CRP FAMILY TRANSCRIPTIONAL REGULATORY PROTEIN"/>
    <property type="match status" value="1"/>
</dbReference>
<evidence type="ECO:0000259" key="5">
    <source>
        <dbReference type="PROSITE" id="PS51063"/>
    </source>
</evidence>
<keyword evidence="2" id="KW-0238">DNA-binding</keyword>
<evidence type="ECO:0000256" key="1">
    <source>
        <dbReference type="ARBA" id="ARBA00023015"/>
    </source>
</evidence>
<dbReference type="InterPro" id="IPR014710">
    <property type="entry name" value="RmlC-like_jellyroll"/>
</dbReference>
<evidence type="ECO:0000256" key="2">
    <source>
        <dbReference type="ARBA" id="ARBA00023125"/>
    </source>
</evidence>
<dbReference type="GO" id="GO:0003700">
    <property type="term" value="F:DNA-binding transcription factor activity"/>
    <property type="evidence" value="ECO:0007669"/>
    <property type="project" value="TreeGrafter"/>
</dbReference>
<evidence type="ECO:0000313" key="7">
    <source>
        <dbReference type="Proteomes" id="UP000652477"/>
    </source>
</evidence>
<dbReference type="SMART" id="SM00100">
    <property type="entry name" value="cNMP"/>
    <property type="match status" value="1"/>
</dbReference>
<dbReference type="InterPro" id="IPR018490">
    <property type="entry name" value="cNMP-bd_dom_sf"/>
</dbReference>
<dbReference type="InterPro" id="IPR000595">
    <property type="entry name" value="cNMP-bd_dom"/>
</dbReference>